<feature type="compositionally biased region" description="Polar residues" evidence="1">
    <location>
        <begin position="904"/>
        <end position="915"/>
    </location>
</feature>
<accession>F0VGK3</accession>
<feature type="compositionally biased region" description="Basic and acidic residues" evidence="1">
    <location>
        <begin position="271"/>
        <end position="280"/>
    </location>
</feature>
<feature type="compositionally biased region" description="Acidic residues" evidence="1">
    <location>
        <begin position="548"/>
        <end position="561"/>
    </location>
</feature>
<dbReference type="EMBL" id="LN714482">
    <property type="protein sequence ID" value="CEL66827.1"/>
    <property type="molecule type" value="Genomic_DNA"/>
</dbReference>
<sequence>MPMEDLARFRRKMEELTGLEFAEELRKRGVSVPGKEPQKIVDAVVRLLHDDLRAIEASAQDDPRGKRRPENEEEDDEPEFVRERGRGKGLRPLRGEVGEREQKRRTEEKKEAMLNLLQRMSPEEAAAAAQRFREMETRGESEQQSVSLERPRGETRAGISARAGAEDDAPGEPVVQAEGLHAGIGASQMPHNEQGEPPVEEDQAEVGEGGRGRDGSSGDASKRGDDVGDPSGIEPPEIRFFPEASTREYWEPRFAWRSEVASLEDQLELLQEKGLFEGRQRRQRPRRERSGTPQRRHMPGDAPRSGGAFAGENAARAQGEKDGQREREGEKRADEETEKGETHWQGGVQGDGAVEEEEDLDAWLGTGESEEDEGAFLTEADADRFPGLVTVRDLLRREILGLSLVTPSGAKKRTDGPRGKAGNVSARADAGTRLDMSRREDRDEAEGRERDTTRAWFRQRGRDEEEEEESEEDEEIDEDSGGAGDANVWKRKYKGTDEEDEDEDEDEDDEGDSSAQLILPSNFRSLPKDRREQLLRIHETPRQMQKEDQEDEQEQEDEGGEAETGPSEAVERRTYTQTERDEDMRRVAARLLSSSSVSPSSHSSSPSSFSSLGDKGDREGHRLGLPTGQSDGARGEEAGEGGDAGKGREEPRFSDRIEAYCVAWHQLVERQSGSGKGDEEIEEHEQRRTGVLLLPDASGWRDFFVRGLADRLADCCKCVVLVPDTQHIATRAEDFAPSQASFASPRASASVLRNELIHRCMRFLKREFALQAVALAGLEEGGGLALEGAADLFRIRREKRRLFATKAAVTAHDLQQILLHDALSSSPYLPASSPSSTYSPLSSAALPAAGSDLPSFLSGGELVLPDAVVAFYPRRFSPRFVGAHMEAPTLGIFADENGKMGKQPLSNGGESTSENAAGDGEGGDAFDARRREGVRAGRGGERLAGQSRQGEVPTPCGCREGEAAVREARERIGGSTPAREREMTDKIAQRGNAQTIEGRRGAETLEKAFREFDGKFQRDFMMHVFDGVSRGFAHRFWDEKTKTLVKSREAAEDAFLISTSWLDIWLSPPSEPPRFNVINDVTDFSETFKDFQPPRRG</sequence>
<dbReference type="VEuPathDB" id="ToxoDB:NCLIV_026360"/>
<dbReference type="EMBL" id="FR823389">
    <property type="protein sequence ID" value="CBZ52847.1"/>
    <property type="molecule type" value="Genomic_DNA"/>
</dbReference>
<evidence type="ECO:0000313" key="2">
    <source>
        <dbReference type="EMBL" id="CBZ52847.1"/>
    </source>
</evidence>
<dbReference type="eggNOG" id="ENOG502R02H">
    <property type="taxonomic scope" value="Eukaryota"/>
</dbReference>
<name>F0VGK3_NEOCL</name>
<reference evidence="2" key="1">
    <citation type="submission" date="2011-02" db="EMBL/GenBank/DDBJ databases">
        <authorList>
            <person name="Aslett M."/>
        </authorList>
    </citation>
    <scope>NUCLEOTIDE SEQUENCE</scope>
    <source>
        <strain evidence="2">Liverpool</strain>
    </source>
</reference>
<dbReference type="Proteomes" id="UP000007494">
    <property type="component" value="Chromosome VIIb"/>
</dbReference>
<feature type="compositionally biased region" description="Basic and acidic residues" evidence="1">
    <location>
        <begin position="526"/>
        <end position="547"/>
    </location>
</feature>
<dbReference type="GeneID" id="13442798"/>
<feature type="compositionally biased region" description="Basic and acidic residues" evidence="1">
    <location>
        <begin position="430"/>
        <end position="453"/>
    </location>
</feature>
<keyword evidence="4" id="KW-1185">Reference proteome</keyword>
<dbReference type="RefSeq" id="XP_003882879.1">
    <property type="nucleotide sequence ID" value="XM_003882830.1"/>
</dbReference>
<feature type="region of interest" description="Disordered" evidence="1">
    <location>
        <begin position="895"/>
        <end position="959"/>
    </location>
</feature>
<feature type="compositionally biased region" description="Low complexity" evidence="1">
    <location>
        <begin position="593"/>
        <end position="611"/>
    </location>
</feature>
<dbReference type="InParanoid" id="F0VGK3"/>
<dbReference type="OrthoDB" id="333855at2759"/>
<gene>
    <name evidence="3" type="ORF">BN1204_026360</name>
    <name evidence="2" type="ORF">NCLIV_026360</name>
</gene>
<reference evidence="4" key="3">
    <citation type="journal article" date="2012" name="PLoS Pathog.">
        <title>Comparative genomics of the apicomplexan parasites Toxoplasma gondii and Neospora caninum: Coccidia differing in host range and transmission strategy.</title>
        <authorList>
            <person name="Reid A.J."/>
            <person name="Vermont S.J."/>
            <person name="Cotton J.A."/>
            <person name="Harris D."/>
            <person name="Hill-Cawthorne G.A."/>
            <person name="Konen-Waisman S."/>
            <person name="Latham S.M."/>
            <person name="Mourier T."/>
            <person name="Norton R."/>
            <person name="Quail M.A."/>
            <person name="Sanders M."/>
            <person name="Shanmugam D."/>
            <person name="Sohal A."/>
            <person name="Wasmuth J.D."/>
            <person name="Brunk B."/>
            <person name="Grigg M.E."/>
            <person name="Howard J.C."/>
            <person name="Parkinson J."/>
            <person name="Roos D.S."/>
            <person name="Trees A.J."/>
            <person name="Berriman M."/>
            <person name="Pain A."/>
            <person name="Wastling J.M."/>
        </authorList>
    </citation>
    <scope>NUCLEOTIDE SEQUENCE [LARGE SCALE GENOMIC DNA]</scope>
    <source>
        <strain evidence="4">Liverpool</strain>
    </source>
</reference>
<reference evidence="2" key="2">
    <citation type="submission" date="2011-03" db="EMBL/GenBank/DDBJ databases">
        <title>Comparative genomics and transcriptomics of Neospora caninum and Toxoplasma gondii.</title>
        <authorList>
            <person name="Reid A.J."/>
            <person name="Sohal A."/>
            <person name="Harris D."/>
            <person name="Quail M."/>
            <person name="Sanders M."/>
            <person name="Berriman M."/>
            <person name="Wastling J.M."/>
            <person name="Pain A."/>
        </authorList>
    </citation>
    <scope>NUCLEOTIDE SEQUENCE</scope>
    <source>
        <strain evidence="2">Liverpool</strain>
    </source>
</reference>
<proteinExistence type="predicted"/>
<feature type="compositionally biased region" description="Basic and acidic residues" evidence="1">
    <location>
        <begin position="633"/>
        <end position="650"/>
    </location>
</feature>
<feature type="compositionally biased region" description="Basic and acidic residues" evidence="1">
    <location>
        <begin position="926"/>
        <end position="941"/>
    </location>
</feature>
<dbReference type="AlphaFoldDB" id="F0VGK3"/>
<feature type="compositionally biased region" description="Basic and acidic residues" evidence="1">
    <location>
        <begin position="93"/>
        <end position="112"/>
    </location>
</feature>
<feature type="region of interest" description="Disordered" evidence="1">
    <location>
        <begin position="403"/>
        <end position="650"/>
    </location>
</feature>
<evidence type="ECO:0000313" key="3">
    <source>
        <dbReference type="EMBL" id="CEL66827.1"/>
    </source>
</evidence>
<protein>
    <submittedName>
        <fullName evidence="2">Uncharacterized protein</fullName>
    </submittedName>
</protein>
<feature type="compositionally biased region" description="Basic and acidic residues" evidence="1">
    <location>
        <begin position="318"/>
        <end position="342"/>
    </location>
</feature>
<evidence type="ECO:0000256" key="1">
    <source>
        <dbReference type="SAM" id="MobiDB-lite"/>
    </source>
</evidence>
<feature type="region of interest" description="Disordered" evidence="1">
    <location>
        <begin position="54"/>
        <end position="245"/>
    </location>
</feature>
<reference evidence="3" key="4">
    <citation type="journal article" date="2015" name="PLoS ONE">
        <title>Comprehensive Evaluation of Toxoplasma gondii VEG and Neospora caninum LIV Genomes with Tachyzoite Stage Transcriptome and Proteome Defines Novel Transcript Features.</title>
        <authorList>
            <person name="Ramaprasad A."/>
            <person name="Mourier T."/>
            <person name="Naeem R."/>
            <person name="Malas T.B."/>
            <person name="Moussa E."/>
            <person name="Panigrahi A."/>
            <person name="Vermont S.J."/>
            <person name="Otto T.D."/>
            <person name="Wastling J."/>
            <person name="Pain A."/>
        </authorList>
    </citation>
    <scope>NUCLEOTIDE SEQUENCE</scope>
    <source>
        <strain evidence="3">Liverpool</strain>
    </source>
</reference>
<organism evidence="2 4">
    <name type="scientific">Neospora caninum (strain Liverpool)</name>
    <dbReference type="NCBI Taxonomy" id="572307"/>
    <lineage>
        <taxon>Eukaryota</taxon>
        <taxon>Sar</taxon>
        <taxon>Alveolata</taxon>
        <taxon>Apicomplexa</taxon>
        <taxon>Conoidasida</taxon>
        <taxon>Coccidia</taxon>
        <taxon>Eucoccidiorida</taxon>
        <taxon>Eimeriorina</taxon>
        <taxon>Sarcocystidae</taxon>
        <taxon>Neospora</taxon>
    </lineage>
</organism>
<feature type="region of interest" description="Disordered" evidence="1">
    <location>
        <begin position="271"/>
        <end position="385"/>
    </location>
</feature>
<feature type="compositionally biased region" description="Basic and acidic residues" evidence="1">
    <location>
        <begin position="208"/>
        <end position="226"/>
    </location>
</feature>
<evidence type="ECO:0000313" key="4">
    <source>
        <dbReference type="Proteomes" id="UP000007494"/>
    </source>
</evidence>
<feature type="compositionally biased region" description="Basic and acidic residues" evidence="1">
    <location>
        <begin position="569"/>
        <end position="586"/>
    </location>
</feature>
<dbReference type="OMA" id="AYCVAWH"/>
<feature type="compositionally biased region" description="Basic and acidic residues" evidence="1">
    <location>
        <begin position="61"/>
        <end position="70"/>
    </location>
</feature>
<feature type="compositionally biased region" description="Acidic residues" evidence="1">
    <location>
        <begin position="464"/>
        <end position="480"/>
    </location>
</feature>
<feature type="compositionally biased region" description="Basic and acidic residues" evidence="1">
    <location>
        <begin position="131"/>
        <end position="141"/>
    </location>
</feature>
<feature type="compositionally biased region" description="Acidic residues" evidence="1">
    <location>
        <begin position="497"/>
        <end position="512"/>
    </location>
</feature>